<accession>Q67V62</accession>
<reference evidence="4" key="6">
    <citation type="journal article" date="2008" name="Nucleic Acids Res.">
        <title>The rice annotation project database (RAP-DB): 2008 update.</title>
        <authorList>
            <consortium name="The rice annotation project (RAP)"/>
        </authorList>
    </citation>
    <scope>GENOME REANNOTATION</scope>
    <source>
        <strain evidence="4">cv. Nipponbare</strain>
    </source>
</reference>
<reference evidence="3" key="5">
    <citation type="journal article" date="2008" name="Nucleic Acids Res.">
        <title>The Rice Annotation Project Database (RAP-DB): 2008 update.</title>
        <authorList>
            <consortium name="The Rice Annotation Project (RAP)"/>
            <person name="Tanaka T."/>
            <person name="Antonio B.A."/>
            <person name="Kikuchi S."/>
            <person name="Matsumoto T."/>
            <person name="Nagamura Y."/>
            <person name="Numa H."/>
            <person name="Sakai H."/>
            <person name="Wu J."/>
            <person name="Itoh T."/>
            <person name="Sasaki T."/>
            <person name="Aono R."/>
            <person name="Fujii Y."/>
            <person name="Habara T."/>
            <person name="Harada E."/>
            <person name="Kanno M."/>
            <person name="Kawahara Y."/>
            <person name="Kawashima H."/>
            <person name="Kubooka H."/>
            <person name="Matsuya A."/>
            <person name="Nakaoka H."/>
            <person name="Saichi N."/>
            <person name="Sanbonmatsu R."/>
            <person name="Sato Y."/>
            <person name="Shinso Y."/>
            <person name="Suzuki M."/>
            <person name="Takeda J."/>
            <person name="Tanino M."/>
            <person name="Todokoro F."/>
            <person name="Yamaguchi K."/>
            <person name="Yamamoto N."/>
            <person name="Yamasaki C."/>
            <person name="Imanishi T."/>
            <person name="Okido T."/>
            <person name="Tada M."/>
            <person name="Ikeo K."/>
            <person name="Tateno Y."/>
            <person name="Gojobori T."/>
            <person name="Lin Y.C."/>
            <person name="Wei F.J."/>
            <person name="Hsing Y.I."/>
            <person name="Zhao Q."/>
            <person name="Han B."/>
            <person name="Kramer M.R."/>
            <person name="McCombie R.W."/>
            <person name="Lonsdale D."/>
            <person name="O'Donovan C.C."/>
            <person name="Whitfield E.J."/>
            <person name="Apweiler R."/>
            <person name="Koyanagi K.O."/>
            <person name="Khurana J.P."/>
            <person name="Raghuvanshi S."/>
            <person name="Singh N.K."/>
            <person name="Tyagi A.K."/>
            <person name="Haberer G."/>
            <person name="Fujisawa M."/>
            <person name="Hosokawa S."/>
            <person name="Ito Y."/>
            <person name="Ikawa H."/>
            <person name="Shibata M."/>
            <person name="Yamamoto M."/>
            <person name="Bruskiewich R.M."/>
            <person name="Hoen D.R."/>
            <person name="Bureau TE."/>
            <person name="Namiki N."/>
            <person name="Ohyanagi H."/>
            <person name="Sakai Y."/>
            <person name="Nobushima S."/>
            <person name="Sakata K."/>
            <person name="Barrero R.A."/>
            <person name="Sato Y."/>
            <person name="Souvorov A."/>
            <person name="Smith-White B."/>
            <person name="Tatusova T."/>
            <person name="An S."/>
            <person name="An G."/>
            <person name="OOta S."/>
            <person name="Fuks G."/>
            <person name="Messing J."/>
            <person name="Christie K.R."/>
            <person name="Lieberherr D."/>
            <person name="Kim H."/>
            <person name="Zuccolo A."/>
            <person name="Wing R.A."/>
            <person name="Nobuta K."/>
            <person name="Green P.J."/>
            <person name="Lu C."/>
            <person name="Meyers BC."/>
            <person name="Chaparro C."/>
            <person name="Piegu B."/>
            <person name="Panaud O."/>
            <person name="Echeverria M."/>
        </authorList>
    </citation>
    <scope>NUCLEOTIDE SEQUENCE</scope>
</reference>
<reference evidence="2" key="1">
    <citation type="submission" date="2002-05" db="EMBL/GenBank/DDBJ databases">
        <title>Oryza sativa nipponbare(GA3) genomic DNA, chromosome 9, PAC clone:P0047B10.</title>
        <authorList>
            <person name="Sasaki T."/>
            <person name="Matsumoto T."/>
            <person name="Katayose Y."/>
        </authorList>
    </citation>
    <scope>NUCLEOTIDE SEQUENCE</scope>
</reference>
<dbReference type="EMBL" id="AP005308">
    <property type="protein sequence ID" value="BAD37957.1"/>
    <property type="molecule type" value="Genomic_DNA"/>
</dbReference>
<protein>
    <submittedName>
        <fullName evidence="3">Os09g0448900 protein</fullName>
    </submittedName>
</protein>
<name>Q67V62_ORYSJ</name>
<reference evidence="3 4" key="2">
    <citation type="journal article" date="2005" name="Nature">
        <title>The map-based sequence of the rice genome.</title>
        <authorList>
            <consortium name="International rice genome sequencing project (IRGSP)"/>
            <person name="Matsumoto T."/>
            <person name="Wu J."/>
            <person name="Kanamori H."/>
            <person name="Katayose Y."/>
            <person name="Fujisawa M."/>
            <person name="Namiki N."/>
            <person name="Mizuno H."/>
            <person name="Yamamoto K."/>
            <person name="Antonio B.A."/>
            <person name="Baba T."/>
            <person name="Sakata K."/>
            <person name="Nagamura Y."/>
            <person name="Aoki H."/>
            <person name="Arikawa K."/>
            <person name="Arita K."/>
            <person name="Bito T."/>
            <person name="Chiden Y."/>
            <person name="Fujitsuka N."/>
            <person name="Fukunaka R."/>
            <person name="Hamada M."/>
            <person name="Harada C."/>
            <person name="Hayashi A."/>
            <person name="Hijishita S."/>
            <person name="Honda M."/>
            <person name="Hosokawa S."/>
            <person name="Ichikawa Y."/>
            <person name="Idonuma A."/>
            <person name="Iijima M."/>
            <person name="Ikeda M."/>
            <person name="Ikeno M."/>
            <person name="Ito K."/>
            <person name="Ito S."/>
            <person name="Ito T."/>
            <person name="Ito Y."/>
            <person name="Ito Y."/>
            <person name="Iwabuchi A."/>
            <person name="Kamiya K."/>
            <person name="Karasawa W."/>
            <person name="Kurita K."/>
            <person name="Katagiri S."/>
            <person name="Kikuta A."/>
            <person name="Kobayashi H."/>
            <person name="Kobayashi N."/>
            <person name="Machita K."/>
            <person name="Maehara T."/>
            <person name="Masukawa M."/>
            <person name="Mizubayashi T."/>
            <person name="Mukai Y."/>
            <person name="Nagasaki H."/>
            <person name="Nagata Y."/>
            <person name="Naito S."/>
            <person name="Nakashima M."/>
            <person name="Nakama Y."/>
            <person name="Nakamichi Y."/>
            <person name="Nakamura M."/>
            <person name="Meguro A."/>
            <person name="Negishi M."/>
            <person name="Ohta I."/>
            <person name="Ohta T."/>
            <person name="Okamoto M."/>
            <person name="Ono N."/>
            <person name="Saji S."/>
            <person name="Sakaguchi M."/>
            <person name="Sakai K."/>
            <person name="Shibata M."/>
            <person name="Shimokawa T."/>
            <person name="Song J."/>
            <person name="Takazaki Y."/>
            <person name="Terasawa K."/>
            <person name="Tsugane M."/>
            <person name="Tsuji K."/>
            <person name="Ueda S."/>
            <person name="Waki K."/>
            <person name="Yamagata H."/>
            <person name="Yamamoto M."/>
            <person name="Yamamoto S."/>
            <person name="Yamane H."/>
            <person name="Yoshiki S."/>
            <person name="Yoshihara R."/>
            <person name="Yukawa K."/>
            <person name="Zhong H."/>
            <person name="Yano M."/>
            <person name="Yuan Q."/>
            <person name="Ouyang S."/>
            <person name="Liu J."/>
            <person name="Jones K.M."/>
            <person name="Gansberger K."/>
            <person name="Moffat K."/>
            <person name="Hill J."/>
            <person name="Bera J."/>
            <person name="Fadrosh D."/>
            <person name="Jin S."/>
            <person name="Johri S."/>
            <person name="Kim M."/>
            <person name="Overton L."/>
            <person name="Reardon M."/>
            <person name="Tsitrin T."/>
            <person name="Vuong H."/>
            <person name="Weaver B."/>
            <person name="Ciecko A."/>
            <person name="Tallon L."/>
            <person name="Jackson J."/>
            <person name="Pai G."/>
            <person name="Aken S.V."/>
            <person name="Utterback T."/>
            <person name="Reidmuller S."/>
            <person name="Feldblyum T."/>
            <person name="Hsiao J."/>
            <person name="Zismann V."/>
            <person name="Iobst S."/>
            <person name="de Vazeille A.R."/>
            <person name="Buell C.R."/>
            <person name="Ying K."/>
            <person name="Li Y."/>
            <person name="Lu T."/>
            <person name="Huang Y."/>
            <person name="Zhao Q."/>
            <person name="Feng Q."/>
            <person name="Zhang L."/>
            <person name="Zhu J."/>
            <person name="Weng Q."/>
            <person name="Mu J."/>
            <person name="Lu Y."/>
            <person name="Fan D."/>
            <person name="Liu Y."/>
            <person name="Guan J."/>
            <person name="Zhang Y."/>
            <person name="Yu S."/>
            <person name="Liu X."/>
            <person name="Zhang Y."/>
            <person name="Hong G."/>
            <person name="Han B."/>
            <person name="Choisne N."/>
            <person name="Demange N."/>
            <person name="Orjeda G."/>
            <person name="Samain S."/>
            <person name="Cattolico L."/>
            <person name="Pelletier E."/>
            <person name="Couloux A."/>
            <person name="Segurens B."/>
            <person name="Wincker P."/>
            <person name="D'Hont A."/>
            <person name="Scarpelli C."/>
            <person name="Weissenbach J."/>
            <person name="Salanoubat M."/>
            <person name="Quetier F."/>
            <person name="Yu Y."/>
            <person name="Kim H.R."/>
            <person name="Rambo T."/>
            <person name="Currie J."/>
            <person name="Collura K."/>
            <person name="Luo M."/>
            <person name="Yang T."/>
            <person name="Ammiraju J.S.S."/>
            <person name="Engler F."/>
            <person name="Soderlund C."/>
            <person name="Wing R.A."/>
            <person name="Palmer L.E."/>
            <person name="de la Bastide M."/>
            <person name="Spiegel L."/>
            <person name="Nascimento L."/>
            <person name="Zutavern T."/>
            <person name="O'Shaughnessy A."/>
            <person name="Dike S."/>
            <person name="Dedhia N."/>
            <person name="Preston R."/>
            <person name="Balija V."/>
            <person name="McCombie W.R."/>
            <person name="Chow T."/>
            <person name="Chen H."/>
            <person name="Chung M."/>
            <person name="Chen C."/>
            <person name="Shaw J."/>
            <person name="Wu H."/>
            <person name="Hsiao K."/>
            <person name="Chao Y."/>
            <person name="Chu M."/>
            <person name="Cheng C."/>
            <person name="Hour A."/>
            <person name="Lee P."/>
            <person name="Lin S."/>
            <person name="Lin Y."/>
            <person name="Liou J."/>
            <person name="Liu S."/>
            <person name="Hsing Y."/>
            <person name="Raghuvanshi S."/>
            <person name="Mohanty A."/>
            <person name="Bharti A.K."/>
            <person name="Gaur A."/>
            <person name="Gupta V."/>
            <person name="Kumar D."/>
            <person name="Ravi V."/>
            <person name="Vij S."/>
            <person name="Kapur A."/>
            <person name="Khurana P."/>
            <person name="Khurana P."/>
            <person name="Khurana J.P."/>
            <person name="Tyagi A.K."/>
            <person name="Gaikwad K."/>
            <person name="Singh A."/>
            <person name="Dalal V."/>
            <person name="Srivastava S."/>
            <person name="Dixit A."/>
            <person name="Pal A.K."/>
            <person name="Ghazi I.A."/>
            <person name="Yadav M."/>
            <person name="Pandit A."/>
            <person name="Bhargava A."/>
            <person name="Sureshbabu K."/>
            <person name="Batra K."/>
            <person name="Sharma T.R."/>
            <person name="Mohapatra T."/>
            <person name="Singh N.K."/>
            <person name="Messing J."/>
            <person name="Nelson A.B."/>
            <person name="Fuks G."/>
            <person name="Kavchok S."/>
            <person name="Keizer G."/>
            <person name="Linton E."/>
            <person name="Llaca V."/>
            <person name="Song R."/>
            <person name="Tanyolac B."/>
            <person name="Young S."/>
            <person name="Ho-Il K."/>
            <person name="Hahn J.H."/>
            <person name="Sangsakoo G."/>
            <person name="Vanavichit A."/>
            <person name="de Mattos Luiz.A.T."/>
            <person name="Zimmer P.D."/>
            <person name="Malone G."/>
            <person name="Dellagostin O."/>
            <person name="de Oliveira A.C."/>
            <person name="Bevan M."/>
            <person name="Bancroft I."/>
            <person name="Minx P."/>
            <person name="Cordum H."/>
            <person name="Wilson R."/>
            <person name="Cheng Z."/>
            <person name="Jin W."/>
            <person name="Jiang J."/>
            <person name="Leong S.A."/>
            <person name="Iwama H."/>
            <person name="Gojobori T."/>
            <person name="Itoh T."/>
            <person name="Niimura Y."/>
            <person name="Fujii Y."/>
            <person name="Habara T."/>
            <person name="Sakai H."/>
            <person name="Sato Y."/>
            <person name="Wilson G."/>
            <person name="Kumar K."/>
            <person name="McCouch S."/>
            <person name="Juretic N."/>
            <person name="Hoen D."/>
            <person name="Wright S."/>
            <person name="Bruskiewich R."/>
            <person name="Bureau T."/>
            <person name="Miyao A."/>
            <person name="Hirochika H."/>
            <person name="Nishikawa T."/>
            <person name="Kadowaki K."/>
            <person name="Sugiura M."/>
            <person name="Burr B."/>
            <person name="Sasaki T."/>
        </authorList>
    </citation>
    <scope>NUCLEOTIDE SEQUENCE [LARGE SCALE GENOMIC DNA]</scope>
    <source>
        <strain evidence="4">cv. Nipponbare</strain>
    </source>
</reference>
<dbReference type="AlphaFoldDB" id="Q67V62"/>
<dbReference type="Proteomes" id="UP000000763">
    <property type="component" value="Chromosome 9"/>
</dbReference>
<evidence type="ECO:0000313" key="4">
    <source>
        <dbReference type="Proteomes" id="UP000000763"/>
    </source>
</evidence>
<reference evidence="3" key="4">
    <citation type="journal article" date="2007" name="Genome Res.">
        <title>Curated Genome Annotation of Oryza sativa ssp. japonica and Comparative Genome Analysis with Arabidopsis thaliana.</title>
        <authorList>
            <consortium name="The Rice Annotation Project (RAP)"/>
            <person name="Itoh T."/>
            <person name="Tanaka T."/>
            <person name="Barrero R.A."/>
            <person name="Yamasaki C."/>
            <person name="Fujii Y."/>
            <person name="Hilton P.B."/>
            <person name="Antonio B.A."/>
            <person name="Aono H."/>
            <person name="Apweiler R."/>
            <person name="Bruskiewich R."/>
            <person name="Bureau T."/>
            <person name="Burr F."/>
            <person name="Costa de Oliveira A."/>
            <person name="Fuks G."/>
            <person name="Habara T."/>
            <person name="Haberer G."/>
            <person name="Han B."/>
            <person name="Harada E."/>
            <person name="Hiraki A.T."/>
            <person name="Hirochika H."/>
            <person name="Hoen D."/>
            <person name="Hokari H."/>
            <person name="Hosokawa S."/>
            <person name="Hsing Y."/>
            <person name="Ikawa H."/>
            <person name="Ikeo K."/>
            <person name="Imanishi T."/>
            <person name="Ito Y."/>
            <person name="Jaiswal P."/>
            <person name="Kanno M."/>
            <person name="Kawahara Y."/>
            <person name="Kawamura T."/>
            <person name="Kawashima H."/>
            <person name="Khurana J.P."/>
            <person name="Kikuchi S."/>
            <person name="Komatsu S."/>
            <person name="Koyanagi K.O."/>
            <person name="Kubooka H."/>
            <person name="Lieberherr D."/>
            <person name="Lin Y.C."/>
            <person name="Lonsdale D."/>
            <person name="Matsumoto T."/>
            <person name="Matsuya A."/>
            <person name="McCombie W.R."/>
            <person name="Messing J."/>
            <person name="Miyao A."/>
            <person name="Mulder N."/>
            <person name="Nagamura Y."/>
            <person name="Nam J."/>
            <person name="Namiki N."/>
            <person name="Numa H."/>
            <person name="Nurimoto S."/>
            <person name="O'donovan C."/>
            <person name="Ohyanagi H."/>
            <person name="Okido T."/>
            <person name="Oota S."/>
            <person name="Osato N."/>
            <person name="Palmer L.E."/>
            <person name="Quetier F."/>
            <person name="Raghuvanshi S."/>
            <person name="Saichi N."/>
            <person name="Sakai H."/>
            <person name="Sakai Y."/>
            <person name="Sakata K."/>
            <person name="Sakurai T."/>
            <person name="Sato F."/>
            <person name="Sato Y."/>
            <person name="Schoof H."/>
            <person name="Seki M."/>
            <person name="Shibata M."/>
            <person name="Shimizu Y."/>
            <person name="Shinozaki K."/>
            <person name="Shinso Y."/>
            <person name="Singh N.K."/>
            <person name="Smith-White B."/>
            <person name="Takeda J."/>
            <person name="Tanino M."/>
            <person name="Tatusova T."/>
            <person name="Thongjuea S."/>
            <person name="Todokoro F."/>
            <person name="Tsugane M."/>
            <person name="Tyagi A.K."/>
            <person name="Vanavichit A."/>
            <person name="Wang A."/>
            <person name="Wing R.A."/>
            <person name="Yamaguchi K."/>
            <person name="Yamamoto M."/>
            <person name="Yamamoto N."/>
            <person name="Yu Y."/>
            <person name="Zhang H."/>
            <person name="Zhao Q."/>
            <person name="Higo K."/>
            <person name="Burr B."/>
            <person name="Gojobori T."/>
            <person name="Sasaki T."/>
        </authorList>
    </citation>
    <scope>NUCLEOTIDE SEQUENCE</scope>
</reference>
<evidence type="ECO:0000256" key="1">
    <source>
        <dbReference type="SAM" id="Phobius"/>
    </source>
</evidence>
<feature type="transmembrane region" description="Helical" evidence="1">
    <location>
        <begin position="44"/>
        <end position="63"/>
    </location>
</feature>
<dbReference type="KEGG" id="dosa:Os09g0448900"/>
<keyword evidence="1" id="KW-1133">Transmembrane helix</keyword>
<proteinExistence type="predicted"/>
<keyword evidence="1" id="KW-0472">Membrane</keyword>
<sequence>MVLTDSAWKIGAKGLESAFLKGGSALTLKMIYESVGILFYEVRLILLFLTASLDINGLIIMVVSQETIWKAAHGGW</sequence>
<evidence type="ECO:0000313" key="2">
    <source>
        <dbReference type="EMBL" id="BAD37957.1"/>
    </source>
</evidence>
<reference evidence="3" key="8">
    <citation type="submission" date="2009-08" db="EMBL/GenBank/DDBJ databases">
        <title>The Second Rice Annotation Project Meeting (RAP2).</title>
        <authorList>
            <consortium name="The Rice Annotation Project (RAP)"/>
        </authorList>
    </citation>
    <scope>NUCLEOTIDE SEQUENCE</scope>
</reference>
<evidence type="ECO:0000313" key="3">
    <source>
        <dbReference type="EMBL" id="BAH94592.1"/>
    </source>
</evidence>
<keyword evidence="1" id="KW-0812">Transmembrane</keyword>
<reference evidence="3" key="3">
    <citation type="journal article" date="2006" name="Nucleic Acids Res.">
        <title>The Rice Annotation Project Database (RAP-DB): hub for Oryza sativa ssp. japonica genome information.</title>
        <authorList>
            <person name="Ohyanagi H."/>
            <person name="Tanaka T."/>
            <person name="Sakai H."/>
            <person name="Shigemoto Y."/>
            <person name="Yamaguchi K."/>
            <person name="Habara T."/>
            <person name="Fujii Y."/>
            <person name="Antonio B.A."/>
            <person name="Nagamura Y."/>
            <person name="Imanishi T."/>
            <person name="Ikeo K."/>
            <person name="Itoh T."/>
            <person name="Gojobori T."/>
            <person name="Sasaki T."/>
        </authorList>
    </citation>
    <scope>NUCLEOTIDE SEQUENCE</scope>
</reference>
<organism evidence="2 4">
    <name type="scientific">Oryza sativa subsp. japonica</name>
    <name type="common">Rice</name>
    <dbReference type="NCBI Taxonomy" id="39947"/>
    <lineage>
        <taxon>Eukaryota</taxon>
        <taxon>Viridiplantae</taxon>
        <taxon>Streptophyta</taxon>
        <taxon>Embryophyta</taxon>
        <taxon>Tracheophyta</taxon>
        <taxon>Spermatophyta</taxon>
        <taxon>Magnoliopsida</taxon>
        <taxon>Liliopsida</taxon>
        <taxon>Poales</taxon>
        <taxon>Poaceae</taxon>
        <taxon>BOP clade</taxon>
        <taxon>Oryzoideae</taxon>
        <taxon>Oryzeae</taxon>
        <taxon>Oryzinae</taxon>
        <taxon>Oryza</taxon>
        <taxon>Oryza sativa</taxon>
    </lineage>
</organism>
<dbReference type="EMBL" id="AP008215">
    <property type="protein sequence ID" value="BAH94592.1"/>
    <property type="molecule type" value="Genomic_DNA"/>
</dbReference>
<reference evidence="3" key="7">
    <citation type="submission" date="2009-08" db="EMBL/GenBank/DDBJ databases">
        <title>Oryza sativa nipponbare(GA3) genomic DNA, chromosome 9.</title>
        <authorList>
            <consortium name="IRGSP(International Rice Genome Sequencing Project)"/>
        </authorList>
    </citation>
    <scope>NUCLEOTIDE SEQUENCE</scope>
</reference>
<gene>
    <name evidence="3" type="ordered locus">Os09g0448900</name>
    <name evidence="2" type="ORF">P0047B10.26</name>
</gene>